<dbReference type="InterPro" id="IPR052521">
    <property type="entry name" value="Cell_div_SPOR-domain"/>
</dbReference>
<protein>
    <submittedName>
        <fullName evidence="4">Cell division protein FtsN</fullName>
    </submittedName>
</protein>
<dbReference type="Proteomes" id="UP000271227">
    <property type="component" value="Unassembled WGS sequence"/>
</dbReference>
<reference evidence="4 5" key="1">
    <citation type="submission" date="2018-10" db="EMBL/GenBank/DDBJ databases">
        <title>Genomic Encyclopedia of Archaeal and Bacterial Type Strains, Phase II (KMG-II): from individual species to whole genera.</title>
        <authorList>
            <person name="Goeker M."/>
        </authorList>
    </citation>
    <scope>NUCLEOTIDE SEQUENCE [LARGE SCALE GENOMIC DNA]</scope>
    <source>
        <strain evidence="4 5">DSM 25217</strain>
    </source>
</reference>
<accession>A0A3M0C709</accession>
<dbReference type="Gene3D" id="3.30.70.1070">
    <property type="entry name" value="Sporulation related repeat"/>
    <property type="match status" value="1"/>
</dbReference>
<dbReference type="EMBL" id="REFR01000012">
    <property type="protein sequence ID" value="RMB05012.1"/>
    <property type="molecule type" value="Genomic_DNA"/>
</dbReference>
<keyword evidence="2" id="KW-0812">Transmembrane</keyword>
<dbReference type="PANTHER" id="PTHR38687:SF1">
    <property type="entry name" value="CELL DIVISION PROTEIN DEDD"/>
    <property type="match status" value="1"/>
</dbReference>
<dbReference type="OrthoDB" id="7338235at2"/>
<dbReference type="PROSITE" id="PS51724">
    <property type="entry name" value="SPOR"/>
    <property type="match status" value="1"/>
</dbReference>
<dbReference type="RefSeq" id="WP_121939261.1">
    <property type="nucleotide sequence ID" value="NZ_REFR01000012.1"/>
</dbReference>
<feature type="domain" description="SPOR" evidence="3">
    <location>
        <begin position="237"/>
        <end position="321"/>
    </location>
</feature>
<keyword evidence="2" id="KW-1133">Transmembrane helix</keyword>
<evidence type="ECO:0000256" key="1">
    <source>
        <dbReference type="SAM" id="MobiDB-lite"/>
    </source>
</evidence>
<keyword evidence="4" id="KW-0131">Cell cycle</keyword>
<name>A0A3M0C709_9PROT</name>
<dbReference type="PANTHER" id="PTHR38687">
    <property type="entry name" value="CELL DIVISION PROTEIN DEDD-RELATED"/>
    <property type="match status" value="1"/>
</dbReference>
<feature type="transmembrane region" description="Helical" evidence="2">
    <location>
        <begin position="49"/>
        <end position="71"/>
    </location>
</feature>
<keyword evidence="5" id="KW-1185">Reference proteome</keyword>
<proteinExistence type="predicted"/>
<feature type="compositionally biased region" description="Basic and acidic residues" evidence="1">
    <location>
        <begin position="171"/>
        <end position="184"/>
    </location>
</feature>
<dbReference type="GO" id="GO:0032153">
    <property type="term" value="C:cell division site"/>
    <property type="evidence" value="ECO:0007669"/>
    <property type="project" value="TreeGrafter"/>
</dbReference>
<dbReference type="GO" id="GO:0030428">
    <property type="term" value="C:cell septum"/>
    <property type="evidence" value="ECO:0007669"/>
    <property type="project" value="TreeGrafter"/>
</dbReference>
<sequence length="321" mass="34019">MSDTNNTDQNADTLLGAAQGDTDPETPPWLQPVSDDEEEDAGFLKGNKVFLMGGLALLVVGLFVAGLLFLYNGEEDGPPRYVAAPEEPGRTRPDNPGGMDVPHRDKEVLERAAGQPVRTDTGLGEQPEQPIEDIVRALEESVAADRARDQQSAGQSTPPADAQSALTEQAADDRWNDRQNDRQTGRNGQSGTVADASRTAEQQSVTSAQRPKAVSGDSSAASSTGESSGPVSAAPDGPPSSGYRLQLGAFGSRAGAERAWSRLRRQHSTLLEGLSADYEPVNTGDRTLYRLRVGPLQDRAAADALCVSLRAENVACMVINP</sequence>
<dbReference type="SUPFAM" id="SSF110997">
    <property type="entry name" value="Sporulation related repeat"/>
    <property type="match status" value="1"/>
</dbReference>
<evidence type="ECO:0000256" key="2">
    <source>
        <dbReference type="SAM" id="Phobius"/>
    </source>
</evidence>
<dbReference type="GO" id="GO:0032506">
    <property type="term" value="P:cytokinetic process"/>
    <property type="evidence" value="ECO:0007669"/>
    <property type="project" value="TreeGrafter"/>
</dbReference>
<feature type="region of interest" description="Disordered" evidence="1">
    <location>
        <begin position="74"/>
        <end position="244"/>
    </location>
</feature>
<gene>
    <name evidence="4" type="ORF">BXY39_2590</name>
</gene>
<feature type="region of interest" description="Disordered" evidence="1">
    <location>
        <begin position="1"/>
        <end position="39"/>
    </location>
</feature>
<feature type="compositionally biased region" description="Polar residues" evidence="1">
    <location>
        <begin position="199"/>
        <end position="209"/>
    </location>
</feature>
<dbReference type="InParanoid" id="A0A3M0C709"/>
<dbReference type="AlphaFoldDB" id="A0A3M0C709"/>
<dbReference type="GO" id="GO:0042834">
    <property type="term" value="F:peptidoglycan binding"/>
    <property type="evidence" value="ECO:0007669"/>
    <property type="project" value="InterPro"/>
</dbReference>
<keyword evidence="2" id="KW-0472">Membrane</keyword>
<keyword evidence="4" id="KW-0132">Cell division</keyword>
<evidence type="ECO:0000313" key="4">
    <source>
        <dbReference type="EMBL" id="RMB05012.1"/>
    </source>
</evidence>
<feature type="compositionally biased region" description="Basic and acidic residues" evidence="1">
    <location>
        <begin position="101"/>
        <end position="110"/>
    </location>
</feature>
<dbReference type="InterPro" id="IPR007730">
    <property type="entry name" value="SPOR-like_dom"/>
</dbReference>
<dbReference type="Pfam" id="PF05036">
    <property type="entry name" value="SPOR"/>
    <property type="match status" value="1"/>
</dbReference>
<comment type="caution">
    <text evidence="4">The sequence shown here is derived from an EMBL/GenBank/DDBJ whole genome shotgun (WGS) entry which is preliminary data.</text>
</comment>
<feature type="compositionally biased region" description="Polar residues" evidence="1">
    <location>
        <begin position="1"/>
        <end position="12"/>
    </location>
</feature>
<evidence type="ECO:0000259" key="3">
    <source>
        <dbReference type="PROSITE" id="PS51724"/>
    </source>
</evidence>
<organism evidence="4 5">
    <name type="scientific">Eilatimonas milleporae</name>
    <dbReference type="NCBI Taxonomy" id="911205"/>
    <lineage>
        <taxon>Bacteria</taxon>
        <taxon>Pseudomonadati</taxon>
        <taxon>Pseudomonadota</taxon>
        <taxon>Alphaproteobacteria</taxon>
        <taxon>Kordiimonadales</taxon>
        <taxon>Kordiimonadaceae</taxon>
        <taxon>Eilatimonas</taxon>
    </lineage>
</organism>
<evidence type="ECO:0000313" key="5">
    <source>
        <dbReference type="Proteomes" id="UP000271227"/>
    </source>
</evidence>
<feature type="compositionally biased region" description="Basic and acidic residues" evidence="1">
    <location>
        <begin position="133"/>
        <end position="149"/>
    </location>
</feature>
<dbReference type="InterPro" id="IPR036680">
    <property type="entry name" value="SPOR-like_sf"/>
</dbReference>
<feature type="compositionally biased region" description="Low complexity" evidence="1">
    <location>
        <begin position="213"/>
        <end position="229"/>
    </location>
</feature>